<evidence type="ECO:0000313" key="2">
    <source>
        <dbReference type="EMBL" id="GFO19537.1"/>
    </source>
</evidence>
<protein>
    <submittedName>
        <fullName evidence="2">Uncharacterized protein</fullName>
    </submittedName>
</protein>
<dbReference type="Proteomes" id="UP000735302">
    <property type="component" value="Unassembled WGS sequence"/>
</dbReference>
<accession>A0AAV4BJM2</accession>
<feature type="compositionally biased region" description="Low complexity" evidence="1">
    <location>
        <begin position="10"/>
        <end position="22"/>
    </location>
</feature>
<sequence>MENLGHAEVTKPSVSTSETVPTPTQENYFTLNSMLDLLKDDVYTSLADHFLRTNRGRKPKLPDIPTLTNGVLLQLNLIKDEGQSSFQEVRFFFHHLLIWSFMYHWMQHKLIRLNFNSKSAIQRQRF</sequence>
<proteinExistence type="predicted"/>
<gene>
    <name evidence="2" type="ORF">PoB_004604200</name>
</gene>
<dbReference type="AlphaFoldDB" id="A0AAV4BJM2"/>
<evidence type="ECO:0000313" key="3">
    <source>
        <dbReference type="Proteomes" id="UP000735302"/>
    </source>
</evidence>
<keyword evidence="3" id="KW-1185">Reference proteome</keyword>
<comment type="caution">
    <text evidence="2">The sequence shown here is derived from an EMBL/GenBank/DDBJ whole genome shotgun (WGS) entry which is preliminary data.</text>
</comment>
<evidence type="ECO:0000256" key="1">
    <source>
        <dbReference type="SAM" id="MobiDB-lite"/>
    </source>
</evidence>
<organism evidence="2 3">
    <name type="scientific">Plakobranchus ocellatus</name>
    <dbReference type="NCBI Taxonomy" id="259542"/>
    <lineage>
        <taxon>Eukaryota</taxon>
        <taxon>Metazoa</taxon>
        <taxon>Spiralia</taxon>
        <taxon>Lophotrochozoa</taxon>
        <taxon>Mollusca</taxon>
        <taxon>Gastropoda</taxon>
        <taxon>Heterobranchia</taxon>
        <taxon>Euthyneura</taxon>
        <taxon>Panpulmonata</taxon>
        <taxon>Sacoglossa</taxon>
        <taxon>Placobranchoidea</taxon>
        <taxon>Plakobranchidae</taxon>
        <taxon>Plakobranchus</taxon>
    </lineage>
</organism>
<name>A0AAV4BJM2_9GAST</name>
<dbReference type="EMBL" id="BLXT01005065">
    <property type="protein sequence ID" value="GFO19537.1"/>
    <property type="molecule type" value="Genomic_DNA"/>
</dbReference>
<feature type="region of interest" description="Disordered" evidence="1">
    <location>
        <begin position="1"/>
        <end position="22"/>
    </location>
</feature>
<reference evidence="2 3" key="1">
    <citation type="journal article" date="2021" name="Elife">
        <title>Chloroplast acquisition without the gene transfer in kleptoplastic sea slugs, Plakobranchus ocellatus.</title>
        <authorList>
            <person name="Maeda T."/>
            <person name="Takahashi S."/>
            <person name="Yoshida T."/>
            <person name="Shimamura S."/>
            <person name="Takaki Y."/>
            <person name="Nagai Y."/>
            <person name="Toyoda A."/>
            <person name="Suzuki Y."/>
            <person name="Arimoto A."/>
            <person name="Ishii H."/>
            <person name="Satoh N."/>
            <person name="Nishiyama T."/>
            <person name="Hasebe M."/>
            <person name="Maruyama T."/>
            <person name="Minagawa J."/>
            <person name="Obokata J."/>
            <person name="Shigenobu S."/>
        </authorList>
    </citation>
    <scope>NUCLEOTIDE SEQUENCE [LARGE SCALE GENOMIC DNA]</scope>
</reference>